<evidence type="ECO:0008006" key="4">
    <source>
        <dbReference type="Google" id="ProtNLM"/>
    </source>
</evidence>
<organism evidence="2 3">
    <name type="scientific">Haliangium ochraceum (strain DSM 14365 / JCM 11303 / SMP-2)</name>
    <dbReference type="NCBI Taxonomy" id="502025"/>
    <lineage>
        <taxon>Bacteria</taxon>
        <taxon>Pseudomonadati</taxon>
        <taxon>Myxococcota</taxon>
        <taxon>Polyangia</taxon>
        <taxon>Haliangiales</taxon>
        <taxon>Kofleriaceae</taxon>
        <taxon>Haliangium</taxon>
    </lineage>
</organism>
<gene>
    <name evidence="2" type="ordered locus">Hoch_5028</name>
</gene>
<keyword evidence="3" id="KW-1185">Reference proteome</keyword>
<feature type="coiled-coil region" evidence="1">
    <location>
        <begin position="126"/>
        <end position="153"/>
    </location>
</feature>
<evidence type="ECO:0000313" key="2">
    <source>
        <dbReference type="EMBL" id="ACY17516.1"/>
    </source>
</evidence>
<accession>D0LVF5</accession>
<protein>
    <recommendedName>
        <fullName evidence="4">DUF2381 family protein</fullName>
    </recommendedName>
</protein>
<keyword evidence="1" id="KW-0175">Coiled coil</keyword>
<name>D0LVF5_HALO1</name>
<dbReference type="RefSeq" id="WP_012830108.1">
    <property type="nucleotide sequence ID" value="NC_013440.1"/>
</dbReference>
<dbReference type="AlphaFoldDB" id="D0LVF5"/>
<evidence type="ECO:0000313" key="3">
    <source>
        <dbReference type="Proteomes" id="UP000001880"/>
    </source>
</evidence>
<evidence type="ECO:0000256" key="1">
    <source>
        <dbReference type="SAM" id="Coils"/>
    </source>
</evidence>
<dbReference type="HOGENOM" id="CLU_926755_0_0_7"/>
<sequence>MSTSARSLSSAPRLRFDVPRTGGAFTVPVHPDVVTVLYFPAEVVMAYAAEESPGVALDKQGTQVNLRPAADARRSALTIVCAAFRVGLLLERADAPGAAAVQVEFREREAEDAFAARVERELGRRLRARELMLTRAERDLARLRGEFERTAESAAARRVAAGLLVRHHLAEGGAEASGASVVLRMHRVLWIGRDAFVFASLENRGRAPCEVTRVALRARGVELDRAAAFAPPAAADARSGALGVVAPGASGRCVVAAMAADAWRGVPATLAVLLGAERREAVRLQFPFPR</sequence>
<dbReference type="EMBL" id="CP001804">
    <property type="protein sequence ID" value="ACY17516.1"/>
    <property type="molecule type" value="Genomic_DNA"/>
</dbReference>
<dbReference type="Proteomes" id="UP000001880">
    <property type="component" value="Chromosome"/>
</dbReference>
<proteinExistence type="predicted"/>
<reference evidence="2 3" key="1">
    <citation type="journal article" date="2010" name="Stand. Genomic Sci.">
        <title>Complete genome sequence of Haliangium ochraceum type strain (SMP-2).</title>
        <authorList>
            <consortium name="US DOE Joint Genome Institute (JGI-PGF)"/>
            <person name="Ivanova N."/>
            <person name="Daum C."/>
            <person name="Lang E."/>
            <person name="Abt B."/>
            <person name="Kopitz M."/>
            <person name="Saunders E."/>
            <person name="Lapidus A."/>
            <person name="Lucas S."/>
            <person name="Glavina Del Rio T."/>
            <person name="Nolan M."/>
            <person name="Tice H."/>
            <person name="Copeland A."/>
            <person name="Cheng J.F."/>
            <person name="Chen F."/>
            <person name="Bruce D."/>
            <person name="Goodwin L."/>
            <person name="Pitluck S."/>
            <person name="Mavromatis K."/>
            <person name="Pati A."/>
            <person name="Mikhailova N."/>
            <person name="Chen A."/>
            <person name="Palaniappan K."/>
            <person name="Land M."/>
            <person name="Hauser L."/>
            <person name="Chang Y.J."/>
            <person name="Jeffries C.D."/>
            <person name="Detter J.C."/>
            <person name="Brettin T."/>
            <person name="Rohde M."/>
            <person name="Goker M."/>
            <person name="Bristow J."/>
            <person name="Markowitz V."/>
            <person name="Eisen J.A."/>
            <person name="Hugenholtz P."/>
            <person name="Kyrpides N.C."/>
            <person name="Klenk H.P."/>
        </authorList>
    </citation>
    <scope>NUCLEOTIDE SEQUENCE [LARGE SCALE GENOMIC DNA]</scope>
    <source>
        <strain evidence="3">DSM 14365 / CIP 107738 / JCM 11303 / AJ 13395 / SMP-2</strain>
    </source>
</reference>
<dbReference type="KEGG" id="hoh:Hoch_5028"/>